<reference evidence="1 2" key="1">
    <citation type="journal article" date="2019" name="Sci. Rep.">
        <title>Orb-weaving spider Araneus ventricosus genome elucidates the spidroin gene catalogue.</title>
        <authorList>
            <person name="Kono N."/>
            <person name="Nakamura H."/>
            <person name="Ohtoshi R."/>
            <person name="Moran D.A.P."/>
            <person name="Shinohara A."/>
            <person name="Yoshida Y."/>
            <person name="Fujiwara M."/>
            <person name="Mori M."/>
            <person name="Tomita M."/>
            <person name="Arakawa K."/>
        </authorList>
    </citation>
    <scope>NUCLEOTIDE SEQUENCE [LARGE SCALE GENOMIC DNA]</scope>
</reference>
<dbReference type="EMBL" id="BGPR01021400">
    <property type="protein sequence ID" value="GBN86652.1"/>
    <property type="molecule type" value="Genomic_DNA"/>
</dbReference>
<evidence type="ECO:0000313" key="1">
    <source>
        <dbReference type="EMBL" id="GBN86652.1"/>
    </source>
</evidence>
<name>A0A4Y2SEI3_ARAVE</name>
<dbReference type="SUPFAM" id="SSF46938">
    <property type="entry name" value="CRAL/TRIO N-terminal domain"/>
    <property type="match status" value="1"/>
</dbReference>
<evidence type="ECO:0000313" key="2">
    <source>
        <dbReference type="Proteomes" id="UP000499080"/>
    </source>
</evidence>
<organism evidence="1 2">
    <name type="scientific">Araneus ventricosus</name>
    <name type="common">Orbweaver spider</name>
    <name type="synonym">Epeira ventricosa</name>
    <dbReference type="NCBI Taxonomy" id="182803"/>
    <lineage>
        <taxon>Eukaryota</taxon>
        <taxon>Metazoa</taxon>
        <taxon>Ecdysozoa</taxon>
        <taxon>Arthropoda</taxon>
        <taxon>Chelicerata</taxon>
        <taxon>Arachnida</taxon>
        <taxon>Araneae</taxon>
        <taxon>Araneomorphae</taxon>
        <taxon>Entelegynae</taxon>
        <taxon>Araneoidea</taxon>
        <taxon>Araneidae</taxon>
        <taxon>Araneus</taxon>
    </lineage>
</organism>
<gene>
    <name evidence="1" type="ORF">AVEN_230523_1</name>
</gene>
<dbReference type="GO" id="GO:1902936">
    <property type="term" value="F:phosphatidylinositol bisphosphate binding"/>
    <property type="evidence" value="ECO:0007669"/>
    <property type="project" value="TreeGrafter"/>
</dbReference>
<protein>
    <recommendedName>
        <fullName evidence="3">CRAL/TRIO N-terminal domain-containing protein</fullName>
    </recommendedName>
</protein>
<comment type="caution">
    <text evidence="1">The sequence shown here is derived from an EMBL/GenBank/DDBJ whole genome shotgun (WGS) entry which is preliminary data.</text>
</comment>
<dbReference type="InterPro" id="IPR036273">
    <property type="entry name" value="CRAL/TRIO_N_dom_sf"/>
</dbReference>
<proteinExistence type="predicted"/>
<keyword evidence="2" id="KW-1185">Reference proteome</keyword>
<sequence>MDKERFYPLHMDHVPEYFYQKALSELNETPETREVELNKLKYLLSADKLTTGIEFEEDFLHQFLRHRKYNCLRAFQYLQKYFNFRRSHSSIFQSIPDENFKGNPATKFISVLPYRCPDGCRIILSEFGKLAHFSVTRLSTYFIMV</sequence>
<dbReference type="PANTHER" id="PTHR10174:SF208">
    <property type="entry name" value="CRAL-TRIO DOMAIN-CONTAINING PROTEIN DDB_G0278031"/>
    <property type="match status" value="1"/>
</dbReference>
<dbReference type="Gene3D" id="1.10.8.20">
    <property type="entry name" value="N-terminal domain of phosphatidylinositol transfer protein sec14p"/>
    <property type="match status" value="1"/>
</dbReference>
<dbReference type="OrthoDB" id="6431874at2759"/>
<evidence type="ECO:0008006" key="3">
    <source>
        <dbReference type="Google" id="ProtNLM"/>
    </source>
</evidence>
<dbReference type="GO" id="GO:0016020">
    <property type="term" value="C:membrane"/>
    <property type="evidence" value="ECO:0007669"/>
    <property type="project" value="TreeGrafter"/>
</dbReference>
<accession>A0A4Y2SEI3</accession>
<dbReference type="AlphaFoldDB" id="A0A4Y2SEI3"/>
<dbReference type="Proteomes" id="UP000499080">
    <property type="component" value="Unassembled WGS sequence"/>
</dbReference>
<dbReference type="PANTHER" id="PTHR10174">
    <property type="entry name" value="ALPHA-TOCOPHEROL TRANSFER PROTEIN-RELATED"/>
    <property type="match status" value="1"/>
</dbReference>